<dbReference type="OrthoDB" id="9789836at2"/>
<dbReference type="PANTHER" id="PTHR39962:SF1">
    <property type="entry name" value="LPXI FAMILY PROTEIN"/>
    <property type="match status" value="1"/>
</dbReference>
<comment type="caution">
    <text evidence="3">The sequence shown here is derived from an EMBL/GenBank/DDBJ whole genome shotgun (WGS) entry which is preliminary data.</text>
</comment>
<gene>
    <name evidence="3" type="ORF">CLV39_1450</name>
</gene>
<dbReference type="Gene3D" id="3.40.50.20">
    <property type="match status" value="1"/>
</dbReference>
<evidence type="ECO:0000313" key="3">
    <source>
        <dbReference type="EMBL" id="RMA93119.1"/>
    </source>
</evidence>
<dbReference type="InterPro" id="IPR041255">
    <property type="entry name" value="LpxI_N"/>
</dbReference>
<dbReference type="InterPro" id="IPR053174">
    <property type="entry name" value="LpxI"/>
</dbReference>
<dbReference type="InterPro" id="IPR010415">
    <property type="entry name" value="LpxI_C"/>
</dbReference>
<dbReference type="Gene3D" id="3.40.140.80">
    <property type="match status" value="1"/>
</dbReference>
<feature type="domain" description="LpxI N-terminal" evidence="2">
    <location>
        <begin position="2"/>
        <end position="131"/>
    </location>
</feature>
<reference evidence="3 4" key="1">
    <citation type="submission" date="2018-10" db="EMBL/GenBank/DDBJ databases">
        <title>Genomic Encyclopedia of Archaeal and Bacterial Type Strains, Phase II (KMG-II): from individual species to whole genera.</title>
        <authorList>
            <person name="Goeker M."/>
        </authorList>
    </citation>
    <scope>NUCLEOTIDE SEQUENCE [LARGE SCALE GENOMIC DNA]</scope>
    <source>
        <strain evidence="3 4">VM1</strain>
    </source>
</reference>
<dbReference type="EMBL" id="REFO01000014">
    <property type="protein sequence ID" value="RMA93119.1"/>
    <property type="molecule type" value="Genomic_DNA"/>
</dbReference>
<proteinExistence type="predicted"/>
<name>A0A3M0BAC9_9AQUI</name>
<evidence type="ECO:0000313" key="4">
    <source>
        <dbReference type="Proteomes" id="UP000280842"/>
    </source>
</evidence>
<accession>A0A3M0BAC9</accession>
<evidence type="ECO:0000259" key="2">
    <source>
        <dbReference type="Pfam" id="PF17930"/>
    </source>
</evidence>
<evidence type="ECO:0008006" key="5">
    <source>
        <dbReference type="Google" id="ProtNLM"/>
    </source>
</evidence>
<dbReference type="Proteomes" id="UP000280842">
    <property type="component" value="Unassembled WGS sequence"/>
</dbReference>
<dbReference type="RefSeq" id="WP_121923558.1">
    <property type="nucleotide sequence ID" value="NZ_REFO01000014.1"/>
</dbReference>
<dbReference type="Pfam" id="PF06230">
    <property type="entry name" value="LpxI_C"/>
    <property type="match status" value="1"/>
</dbReference>
<keyword evidence="4" id="KW-1185">Reference proteome</keyword>
<dbReference type="Pfam" id="PF17930">
    <property type="entry name" value="LpxI_N"/>
    <property type="match status" value="1"/>
</dbReference>
<feature type="domain" description="LpxI C-terminal" evidence="1">
    <location>
        <begin position="134"/>
        <end position="263"/>
    </location>
</feature>
<organism evidence="3 4">
    <name type="scientific">Hydrogenothermus marinus</name>
    <dbReference type="NCBI Taxonomy" id="133270"/>
    <lineage>
        <taxon>Bacteria</taxon>
        <taxon>Pseudomonadati</taxon>
        <taxon>Aquificota</taxon>
        <taxon>Aquificia</taxon>
        <taxon>Aquificales</taxon>
        <taxon>Hydrogenothermaceae</taxon>
        <taxon>Hydrogenothermus</taxon>
    </lineage>
</organism>
<evidence type="ECO:0000259" key="1">
    <source>
        <dbReference type="Pfam" id="PF06230"/>
    </source>
</evidence>
<protein>
    <recommendedName>
        <fullName evidence="5">LpxI family protein</fullName>
    </recommendedName>
</protein>
<dbReference type="InterPro" id="IPR043167">
    <property type="entry name" value="LpxI_C_sf"/>
</dbReference>
<dbReference type="PANTHER" id="PTHR39962">
    <property type="entry name" value="BLL4848 PROTEIN"/>
    <property type="match status" value="1"/>
</dbReference>
<sequence>MKIGLIAGSGELPIQFAKNALEKGNQVFTVAIKNITDKKIQKYSQVKWLHFGEAQKLIDTFKEKNIKNIVMLGKIEHYSLIFSIYKLDERAKRFFSSLKDKKAKTILEGVIKELEAEGFYFIDPSPYLENLLVPEGLVNDIKPEGKYIEDAKFGLKIAKEIAQLDIGQTVVVKDKIVVAVEGLEGTDKCIIRAGKLAGENTVVCKVARKNQDMRYDVPVIGIKTLESMKKAKAKLLAVETNRTYLLEKEKFIEKANKYKISVIGFNLEKIYE</sequence>
<dbReference type="AlphaFoldDB" id="A0A3M0BAC9"/>